<gene>
    <name evidence="2" type="ORF">PSON_ATCC_30995.1.T0730011</name>
</gene>
<evidence type="ECO:0008006" key="4">
    <source>
        <dbReference type="Google" id="ProtNLM"/>
    </source>
</evidence>
<protein>
    <recommendedName>
        <fullName evidence="4">Transmembrane protein</fullName>
    </recommendedName>
</protein>
<reference evidence="2" key="1">
    <citation type="submission" date="2021-01" db="EMBL/GenBank/DDBJ databases">
        <authorList>
            <consortium name="Genoscope - CEA"/>
            <person name="William W."/>
        </authorList>
    </citation>
    <scope>NUCLEOTIDE SEQUENCE</scope>
</reference>
<dbReference type="EMBL" id="CAJJDN010000073">
    <property type="protein sequence ID" value="CAD8099987.1"/>
    <property type="molecule type" value="Genomic_DNA"/>
</dbReference>
<organism evidence="2 3">
    <name type="scientific">Paramecium sonneborni</name>
    <dbReference type="NCBI Taxonomy" id="65129"/>
    <lineage>
        <taxon>Eukaryota</taxon>
        <taxon>Sar</taxon>
        <taxon>Alveolata</taxon>
        <taxon>Ciliophora</taxon>
        <taxon>Intramacronucleata</taxon>
        <taxon>Oligohymenophorea</taxon>
        <taxon>Peniculida</taxon>
        <taxon>Parameciidae</taxon>
        <taxon>Paramecium</taxon>
    </lineage>
</organism>
<evidence type="ECO:0000313" key="2">
    <source>
        <dbReference type="EMBL" id="CAD8099987.1"/>
    </source>
</evidence>
<sequence>MRLLILLLFQIILSKSQLENNVQNLLQINQMETFFFYFQDYFYGDGLTYRFNDQLQYFQVNQPFIQGGIEGEVISISPQANTIVQEKQFSILLKINQGDQEKYEIHHLKELSEKKQKPFASQLILKLEVDLCYQINQIDNYIIITCYEFESQEIKYLIYDSQYNLIITYSHKMNDLEKKKKHLIIISKSAGEYLCSLINHGYYEDNEYISNYSNLIIFKFEKININSEIKINLVYQEEIHLQEDFITGFEIVKQGYLFISFYKNSQVQIQDLNNHKLFKISLSISKQILGISAKKISYGSNEYIIVLWNHEELSNFLYDPSQNKIISREKLIQTTQINLLLMFKSDVFINEKYIIVSNLNGISIYPTILNDVNKGRLLYYYSSKPKISYFINIIDYLITIEEQQLVLYIINDPIIKIENLNPNDIPQLFQIMAISNQFDKPQIQCPRLNLYFKVEFDTSIPYAVKSNYFNIPYQVYWSIQNRGIYQGKDENLRYFNINIDCNGKQSIKQKQLIIIPYLKMYPQTPIPDNIDVIVDKDSEVFIHEQDLYLCSDVFYQKQQLIYQHQEIYEFKEKFYLLLQQYFAVYVKECLAKDPNNCVILHYQPIEFLAQIRKFIFNIHDGILYFGFEQNFIWDGYEDLDNFEIQTSNVEIYSYRLNKNKKIIKKIQISHLFFSVIQIDIIDDRLYVLYQYRNDKKYLFNYKIDEIEDDIDIRQHSHLVNFCQNFAFNIEHYGYFLYFFTNEPKDDIIVTYLNAINIEEGKFQQINKLKFKQYEKQNEIRYFEIRITISGVYIQTTSYFEKNIYFKKSDFFLLIFTKFDNQNYERYLNNQINIPQALLFKKQKNRTFKINYFSSEKNLYQIFSEYNIGYIIFVYSFKSTLLNLVHYGLDEYMMNNFDRRAISLLEGDIYSINPFIQSEIKIQKQKLRFIKQEPLITLNCQQYEQTDSSPFVTVPFTVFTSRLTVEQYPVYLLQFYLKQEKDEDNQQNIKD</sequence>
<comment type="caution">
    <text evidence="2">The sequence shown here is derived from an EMBL/GenBank/DDBJ whole genome shotgun (WGS) entry which is preliminary data.</text>
</comment>
<evidence type="ECO:0000313" key="3">
    <source>
        <dbReference type="Proteomes" id="UP000692954"/>
    </source>
</evidence>
<evidence type="ECO:0000256" key="1">
    <source>
        <dbReference type="SAM" id="SignalP"/>
    </source>
</evidence>
<feature type="signal peptide" evidence="1">
    <location>
        <begin position="1"/>
        <end position="16"/>
    </location>
</feature>
<feature type="chain" id="PRO_5035865530" description="Transmembrane protein" evidence="1">
    <location>
        <begin position="17"/>
        <end position="990"/>
    </location>
</feature>
<accession>A0A8S1P9S9</accession>
<proteinExistence type="predicted"/>
<keyword evidence="3" id="KW-1185">Reference proteome</keyword>
<dbReference type="AlphaFoldDB" id="A0A8S1P9S9"/>
<dbReference type="OrthoDB" id="309682at2759"/>
<keyword evidence="1" id="KW-0732">Signal</keyword>
<name>A0A8S1P9S9_9CILI</name>
<dbReference type="Proteomes" id="UP000692954">
    <property type="component" value="Unassembled WGS sequence"/>
</dbReference>